<evidence type="ECO:0000256" key="1">
    <source>
        <dbReference type="ARBA" id="ARBA00010062"/>
    </source>
</evidence>
<evidence type="ECO:0000313" key="6">
    <source>
        <dbReference type="EMBL" id="SJZ32653.1"/>
    </source>
</evidence>
<dbReference type="RefSeq" id="WP_085932117.1">
    <property type="nucleotide sequence ID" value="NZ_FUWJ01000001.1"/>
</dbReference>
<feature type="domain" description="Leucine-binding protein" evidence="5">
    <location>
        <begin position="28"/>
        <end position="373"/>
    </location>
</feature>
<proteinExistence type="inferred from homology"/>
<reference evidence="7" key="1">
    <citation type="submission" date="2017-02" db="EMBL/GenBank/DDBJ databases">
        <authorList>
            <person name="Varghese N."/>
            <person name="Submissions S."/>
        </authorList>
    </citation>
    <scope>NUCLEOTIDE SEQUENCE [LARGE SCALE GENOMIC DNA]</scope>
    <source>
        <strain evidence="7">ATCC 27094</strain>
    </source>
</reference>
<feature type="chain" id="PRO_5012594507" evidence="4">
    <location>
        <begin position="26"/>
        <end position="418"/>
    </location>
</feature>
<dbReference type="GO" id="GO:0006865">
    <property type="term" value="P:amino acid transport"/>
    <property type="evidence" value="ECO:0007669"/>
    <property type="project" value="UniProtKB-KW"/>
</dbReference>
<protein>
    <submittedName>
        <fullName evidence="6">Amino acid/amide ABC transporter substrate-binding protein, HAAT family (TC 3.A.1.4.-)</fullName>
    </submittedName>
</protein>
<sequence>MAKAFVLGAVMLCGLGAGIVAPALAEDTIKIGYVDPLSGGGASIGQIGLNQLKFIADDVNGKGGVLGKKIEIIGYDNKLSPQVTLVQVQKAIDEGVQIIVQGNGSSVGAAVESFVTKYNERNPGKAVVYLNYAAIDPSMTNQNCSYWHFSWDANVDIKLEALTNFMKTKKDIKKVYLIDQDYSFGHSVADTTVAMLKEKRPDIQIVGNEFHPLVKVTDFSPYIAKIKASGADTVVTGNWGQDLALLVKAAGDAGLKVNWYTFYAGGSGGPTAIKQANLPDQVYQLTEGFNNLPYKPAQEVVRAYIARYKSEPIYYPRLFNLTGMVFEAMKEANSADPAKFAPKLEGMKYATFASGQEGFMRKDDHQFFQPLYMSVFGALDAASQPFDEESTGWGWKMAAEIPTKDTLYPTTCKMKRPN</sequence>
<dbReference type="Pfam" id="PF13458">
    <property type="entry name" value="Peripla_BP_6"/>
    <property type="match status" value="1"/>
</dbReference>
<organism evidence="6 7">
    <name type="scientific">Enhydrobacter aerosaccus</name>
    <dbReference type="NCBI Taxonomy" id="225324"/>
    <lineage>
        <taxon>Bacteria</taxon>
        <taxon>Pseudomonadati</taxon>
        <taxon>Pseudomonadota</taxon>
        <taxon>Alphaproteobacteria</taxon>
        <taxon>Hyphomicrobiales</taxon>
        <taxon>Enhydrobacter</taxon>
    </lineage>
</organism>
<accession>A0A1T4JR98</accession>
<dbReference type="Gene3D" id="3.40.50.2300">
    <property type="match status" value="2"/>
</dbReference>
<keyword evidence="2 4" id="KW-0732">Signal</keyword>
<evidence type="ECO:0000256" key="2">
    <source>
        <dbReference type="ARBA" id="ARBA00022729"/>
    </source>
</evidence>
<keyword evidence="3" id="KW-0029">Amino-acid transport</keyword>
<dbReference type="InterPro" id="IPR051010">
    <property type="entry name" value="BCAA_transport"/>
</dbReference>
<evidence type="ECO:0000313" key="7">
    <source>
        <dbReference type="Proteomes" id="UP000190092"/>
    </source>
</evidence>
<dbReference type="OrthoDB" id="9768099at2"/>
<gene>
    <name evidence="6" type="ORF">SAMN02745126_00371</name>
</gene>
<keyword evidence="3" id="KW-0813">Transport</keyword>
<evidence type="ECO:0000256" key="4">
    <source>
        <dbReference type="SAM" id="SignalP"/>
    </source>
</evidence>
<dbReference type="PANTHER" id="PTHR30483:SF6">
    <property type="entry name" value="PERIPLASMIC BINDING PROTEIN OF ABC TRANSPORTER FOR NATURAL AMINO ACIDS"/>
    <property type="match status" value="1"/>
</dbReference>
<dbReference type="SUPFAM" id="SSF53822">
    <property type="entry name" value="Periplasmic binding protein-like I"/>
    <property type="match status" value="1"/>
</dbReference>
<dbReference type="EMBL" id="FUWJ01000001">
    <property type="protein sequence ID" value="SJZ32653.1"/>
    <property type="molecule type" value="Genomic_DNA"/>
</dbReference>
<evidence type="ECO:0000259" key="5">
    <source>
        <dbReference type="Pfam" id="PF13458"/>
    </source>
</evidence>
<comment type="similarity">
    <text evidence="1">Belongs to the leucine-binding protein family.</text>
</comment>
<evidence type="ECO:0000256" key="3">
    <source>
        <dbReference type="ARBA" id="ARBA00022970"/>
    </source>
</evidence>
<dbReference type="Proteomes" id="UP000190092">
    <property type="component" value="Unassembled WGS sequence"/>
</dbReference>
<dbReference type="AlphaFoldDB" id="A0A1T4JR98"/>
<name>A0A1T4JR98_9HYPH</name>
<dbReference type="InterPro" id="IPR028081">
    <property type="entry name" value="Leu-bd"/>
</dbReference>
<dbReference type="PANTHER" id="PTHR30483">
    <property type="entry name" value="LEUCINE-SPECIFIC-BINDING PROTEIN"/>
    <property type="match status" value="1"/>
</dbReference>
<feature type="signal peptide" evidence="4">
    <location>
        <begin position="1"/>
        <end position="25"/>
    </location>
</feature>
<keyword evidence="7" id="KW-1185">Reference proteome</keyword>
<dbReference type="InterPro" id="IPR028082">
    <property type="entry name" value="Peripla_BP_I"/>
</dbReference>
<dbReference type="STRING" id="225324.SAMN02745126_00371"/>
<dbReference type="CDD" id="cd06329">
    <property type="entry name" value="PBP1_SBP-like"/>
    <property type="match status" value="1"/>
</dbReference>